<sequence>MSIYKSYIYMNLFIWGQIRSFFNSDPQ</sequence>
<evidence type="ECO:0000313" key="1">
    <source>
        <dbReference type="EMBL" id="JAH26871.1"/>
    </source>
</evidence>
<protein>
    <submittedName>
        <fullName evidence="1">Uncharacterized protein</fullName>
    </submittedName>
</protein>
<accession>A0A0E9RCL3</accession>
<name>A0A0E9RCL3_ANGAN</name>
<reference evidence="1" key="1">
    <citation type="submission" date="2014-11" db="EMBL/GenBank/DDBJ databases">
        <authorList>
            <person name="Amaro Gonzalez C."/>
        </authorList>
    </citation>
    <scope>NUCLEOTIDE SEQUENCE</scope>
</reference>
<reference evidence="1" key="2">
    <citation type="journal article" date="2015" name="Fish Shellfish Immunol.">
        <title>Early steps in the European eel (Anguilla anguilla)-Vibrio vulnificus interaction in the gills: Role of the RtxA13 toxin.</title>
        <authorList>
            <person name="Callol A."/>
            <person name="Pajuelo D."/>
            <person name="Ebbesson L."/>
            <person name="Teles M."/>
            <person name="MacKenzie S."/>
            <person name="Amaro C."/>
        </authorList>
    </citation>
    <scope>NUCLEOTIDE SEQUENCE</scope>
</reference>
<proteinExistence type="predicted"/>
<organism evidence="1">
    <name type="scientific">Anguilla anguilla</name>
    <name type="common">European freshwater eel</name>
    <name type="synonym">Muraena anguilla</name>
    <dbReference type="NCBI Taxonomy" id="7936"/>
    <lineage>
        <taxon>Eukaryota</taxon>
        <taxon>Metazoa</taxon>
        <taxon>Chordata</taxon>
        <taxon>Craniata</taxon>
        <taxon>Vertebrata</taxon>
        <taxon>Euteleostomi</taxon>
        <taxon>Actinopterygii</taxon>
        <taxon>Neopterygii</taxon>
        <taxon>Teleostei</taxon>
        <taxon>Anguilliformes</taxon>
        <taxon>Anguillidae</taxon>
        <taxon>Anguilla</taxon>
    </lineage>
</organism>
<dbReference type="EMBL" id="GBXM01081706">
    <property type="protein sequence ID" value="JAH26871.1"/>
    <property type="molecule type" value="Transcribed_RNA"/>
</dbReference>
<dbReference type="AlphaFoldDB" id="A0A0E9RCL3"/>